<dbReference type="Proteomes" id="UP000026913">
    <property type="component" value="Chromosome"/>
</dbReference>
<feature type="signal peptide" evidence="1">
    <location>
        <begin position="1"/>
        <end position="17"/>
    </location>
</feature>
<dbReference type="KEGG" id="pman:OU5_1461"/>
<keyword evidence="1" id="KW-0732">Signal</keyword>
<sequence length="89" mass="9837">MKPLIATFLLLAVSVLAGCASHVSPELRPYTAEETRELALEDLNRRGLSFDEYHAKKAELLGLPQKPVGFDKHGEMNAERAVQLHGRPS</sequence>
<dbReference type="OrthoDB" id="7015055at2"/>
<dbReference type="AlphaFoldDB" id="A0A024E7H8"/>
<dbReference type="RefSeq" id="WP_010461147.1">
    <property type="nucleotide sequence ID" value="NZ_CP005960.1"/>
</dbReference>
<proteinExistence type="predicted"/>
<evidence type="ECO:0000313" key="2">
    <source>
        <dbReference type="EMBL" id="AHZ68540.1"/>
    </source>
</evidence>
<accession>A0A024E7H8</accession>
<feature type="chain" id="PRO_5001528668" evidence="1">
    <location>
        <begin position="18"/>
        <end position="89"/>
    </location>
</feature>
<dbReference type="PROSITE" id="PS51257">
    <property type="entry name" value="PROKAR_LIPOPROTEIN"/>
    <property type="match status" value="1"/>
</dbReference>
<organism evidence="2 3">
    <name type="scientific">Pseudomonas mandelii JR-1</name>
    <dbReference type="NCBI Taxonomy" id="1147786"/>
    <lineage>
        <taxon>Bacteria</taxon>
        <taxon>Pseudomonadati</taxon>
        <taxon>Pseudomonadota</taxon>
        <taxon>Gammaproteobacteria</taxon>
        <taxon>Pseudomonadales</taxon>
        <taxon>Pseudomonadaceae</taxon>
        <taxon>Pseudomonas</taxon>
    </lineage>
</organism>
<dbReference type="HOGENOM" id="CLU_182274_0_0_6"/>
<keyword evidence="2" id="KW-0449">Lipoprotein</keyword>
<name>A0A024E7H8_9PSED</name>
<evidence type="ECO:0000313" key="3">
    <source>
        <dbReference type="Proteomes" id="UP000026913"/>
    </source>
</evidence>
<protein>
    <submittedName>
        <fullName evidence="2">Putative lipoprotein</fullName>
    </submittedName>
</protein>
<gene>
    <name evidence="2" type="ORF">OU5_1461</name>
</gene>
<evidence type="ECO:0000256" key="1">
    <source>
        <dbReference type="SAM" id="SignalP"/>
    </source>
</evidence>
<reference evidence="2 3" key="1">
    <citation type="journal article" date="2012" name="J. Bacteriol.">
        <title>Genome sequence of cold-adapted Pseudomonas mandelii strain JR-1.</title>
        <authorList>
            <person name="Jang S.H."/>
            <person name="Kim J."/>
            <person name="Kim J."/>
            <person name="Hong S."/>
            <person name="Lee C."/>
        </authorList>
    </citation>
    <scope>NUCLEOTIDE SEQUENCE [LARGE SCALE GENOMIC DNA]</scope>
    <source>
        <strain evidence="2 3">JR-1</strain>
    </source>
</reference>
<dbReference type="EMBL" id="CP005960">
    <property type="protein sequence ID" value="AHZ68540.1"/>
    <property type="molecule type" value="Genomic_DNA"/>
</dbReference>